<evidence type="ECO:0000259" key="8">
    <source>
        <dbReference type="PROSITE" id="PS51225"/>
    </source>
</evidence>
<evidence type="ECO:0000256" key="2">
    <source>
        <dbReference type="ARBA" id="ARBA00022692"/>
    </source>
</evidence>
<accession>A0A0R3VTN0</accession>
<feature type="transmembrane region" description="Helical" evidence="7">
    <location>
        <begin position="96"/>
        <end position="119"/>
    </location>
</feature>
<evidence type="ECO:0000256" key="1">
    <source>
        <dbReference type="ARBA" id="ARBA00004141"/>
    </source>
</evidence>
<feature type="region of interest" description="Disordered" evidence="6">
    <location>
        <begin position="237"/>
        <end position="256"/>
    </location>
</feature>
<keyword evidence="4 5" id="KW-0472">Membrane</keyword>
<dbReference type="Pfam" id="PF01284">
    <property type="entry name" value="MARVEL"/>
    <property type="match status" value="1"/>
</dbReference>
<evidence type="ECO:0000313" key="10">
    <source>
        <dbReference type="Proteomes" id="UP000282613"/>
    </source>
</evidence>
<dbReference type="Proteomes" id="UP000282613">
    <property type="component" value="Unassembled WGS sequence"/>
</dbReference>
<keyword evidence="3 7" id="KW-1133">Transmembrane helix</keyword>
<organism evidence="11">
    <name type="scientific">Taenia asiatica</name>
    <name type="common">Asian tapeworm</name>
    <dbReference type="NCBI Taxonomy" id="60517"/>
    <lineage>
        <taxon>Eukaryota</taxon>
        <taxon>Metazoa</taxon>
        <taxon>Spiralia</taxon>
        <taxon>Lophotrochozoa</taxon>
        <taxon>Platyhelminthes</taxon>
        <taxon>Cestoda</taxon>
        <taxon>Eucestoda</taxon>
        <taxon>Cyclophyllidea</taxon>
        <taxon>Taeniidae</taxon>
        <taxon>Taenia</taxon>
    </lineage>
</organism>
<dbReference type="WBParaSite" id="TASK_0000060901-mRNA-1">
    <property type="protein sequence ID" value="TASK_0000060901-mRNA-1"/>
    <property type="gene ID" value="TASK_0000060901"/>
</dbReference>
<dbReference type="PANTHER" id="PTHR22776:SF49">
    <property type="entry name" value="MARVEL DOMAIN-CONTAINING PROTEIN"/>
    <property type="match status" value="1"/>
</dbReference>
<evidence type="ECO:0000256" key="3">
    <source>
        <dbReference type="ARBA" id="ARBA00022989"/>
    </source>
</evidence>
<dbReference type="EMBL" id="UYRS01000086">
    <property type="protein sequence ID" value="VDK21359.1"/>
    <property type="molecule type" value="Genomic_DNA"/>
</dbReference>
<dbReference type="InterPro" id="IPR050578">
    <property type="entry name" value="MARVEL-CKLF_proteins"/>
</dbReference>
<evidence type="ECO:0000256" key="6">
    <source>
        <dbReference type="SAM" id="MobiDB-lite"/>
    </source>
</evidence>
<sequence length="256" mass="28535">MERQVYQTTSEWDDPQKDRFKYNPVFLRDKHGIFKIIEIFLTICAFISVGSHFAFRDSGSGGWINFTLALSLIISLFFFFGYLFNLIPFLPGPWAVIDFVCQCLLAFFILISMVVAAAFSPYSSAAIAAAVSGFFGGNASYNGRVYAVTGPRDVPSGHLLLFRISECFYPKESRLNLMGEIWHCLLYSVKTVDPAKVFCAFLSLCYLVETLMRFSVKREGDRMVIATHGAFRSTASGGAAFQRAPTEPSTDGYGMP</sequence>
<dbReference type="GO" id="GO:0016020">
    <property type="term" value="C:membrane"/>
    <property type="evidence" value="ECO:0007669"/>
    <property type="project" value="UniProtKB-SubCell"/>
</dbReference>
<feature type="domain" description="MARVEL" evidence="8">
    <location>
        <begin position="26"/>
        <end position="152"/>
    </location>
</feature>
<feature type="transmembrane region" description="Helical" evidence="7">
    <location>
        <begin position="36"/>
        <end position="55"/>
    </location>
</feature>
<dbReference type="PANTHER" id="PTHR22776">
    <property type="entry name" value="MARVEL-CONTAINING POTENTIAL LIPID RAFT-ASSOCIATED PROTEIN"/>
    <property type="match status" value="1"/>
</dbReference>
<evidence type="ECO:0000256" key="7">
    <source>
        <dbReference type="SAM" id="Phobius"/>
    </source>
</evidence>
<protein>
    <submittedName>
        <fullName evidence="11">MARVEL domain-containing protein</fullName>
    </submittedName>
</protein>
<name>A0A0R3VTN0_TAEAS</name>
<evidence type="ECO:0000256" key="4">
    <source>
        <dbReference type="ARBA" id="ARBA00023136"/>
    </source>
</evidence>
<keyword evidence="10" id="KW-1185">Reference proteome</keyword>
<evidence type="ECO:0000313" key="9">
    <source>
        <dbReference type="EMBL" id="VDK21359.1"/>
    </source>
</evidence>
<gene>
    <name evidence="9" type="ORF">TASK_LOCUS610</name>
</gene>
<proteinExistence type="predicted"/>
<dbReference type="InterPro" id="IPR008253">
    <property type="entry name" value="Marvel"/>
</dbReference>
<dbReference type="STRING" id="60517.A0A0R3VTN0"/>
<feature type="transmembrane region" description="Helical" evidence="7">
    <location>
        <begin position="61"/>
        <end position="84"/>
    </location>
</feature>
<comment type="subcellular location">
    <subcellularLocation>
        <location evidence="1">Membrane</location>
        <topology evidence="1">Multi-pass membrane protein</topology>
    </subcellularLocation>
</comment>
<evidence type="ECO:0000313" key="11">
    <source>
        <dbReference type="WBParaSite" id="TASK_0000060901-mRNA-1"/>
    </source>
</evidence>
<dbReference type="OrthoDB" id="6266130at2759"/>
<dbReference type="PROSITE" id="PS51225">
    <property type="entry name" value="MARVEL"/>
    <property type="match status" value="1"/>
</dbReference>
<reference evidence="9 10" key="2">
    <citation type="submission" date="2018-11" db="EMBL/GenBank/DDBJ databases">
        <authorList>
            <consortium name="Pathogen Informatics"/>
        </authorList>
    </citation>
    <scope>NUCLEOTIDE SEQUENCE [LARGE SCALE GENOMIC DNA]</scope>
</reference>
<keyword evidence="2 5" id="KW-0812">Transmembrane</keyword>
<dbReference type="AlphaFoldDB" id="A0A0R3VTN0"/>
<evidence type="ECO:0000256" key="5">
    <source>
        <dbReference type="PROSITE-ProRule" id="PRU00581"/>
    </source>
</evidence>
<reference evidence="11" key="1">
    <citation type="submission" date="2017-02" db="UniProtKB">
        <authorList>
            <consortium name="WormBaseParasite"/>
        </authorList>
    </citation>
    <scope>IDENTIFICATION</scope>
</reference>